<sequence>MKTLYAARFARVTENLARQGLTQMIVSDPPTIFYLTGVRIQPGERMLALLLRADGNHRFFVNALFGTPEAGIPVENYSDGEDAPAKLLPWLERDKPLGIDKNWPARFLLRLMELDAAPAYRNASAACDDARAVKDAAEQEAMRASSKVNDDCMSEFEALIRPGITEKEMAEAIRGIYAAHGCSGVSFPPICGFGAHAADPHHDNDDTPLEAGQCVLIDVGGVYQDYCSDMTRTFFTGEPSEEERKVYELVRQAQAAAEALVKPGVRLCDLDAAARDLITEAGYGPYFNHRLGHFIGLEDHEAGDVSAVNENVVTPGMCFSIEPGIYLPGKFGVRIEDLVLVTEDGCEVLNHYPHELRVHPF</sequence>
<dbReference type="InterPro" id="IPR036005">
    <property type="entry name" value="Creatinase/aminopeptidase-like"/>
</dbReference>
<dbReference type="InterPro" id="IPR000587">
    <property type="entry name" value="Creatinase_N"/>
</dbReference>
<dbReference type="RefSeq" id="WP_112148388.1">
    <property type="nucleotide sequence ID" value="NZ_PRLE01000003.1"/>
</dbReference>
<dbReference type="EMBL" id="PRLE01000003">
    <property type="protein sequence ID" value="RAW59376.1"/>
    <property type="molecule type" value="Genomic_DNA"/>
</dbReference>
<evidence type="ECO:0000313" key="5">
    <source>
        <dbReference type="Proteomes" id="UP000250583"/>
    </source>
</evidence>
<dbReference type="OrthoDB" id="9806388at2"/>
<gene>
    <name evidence="4" type="ORF">C4N22_06505</name>
</gene>
<feature type="domain" description="Creatinase N-terminal" evidence="3">
    <location>
        <begin position="8"/>
        <end position="133"/>
    </location>
</feature>
<evidence type="ECO:0000259" key="2">
    <source>
        <dbReference type="Pfam" id="PF00557"/>
    </source>
</evidence>
<dbReference type="SUPFAM" id="SSF53092">
    <property type="entry name" value="Creatinase/prolidase N-terminal domain"/>
    <property type="match status" value="1"/>
</dbReference>
<evidence type="ECO:0000313" key="4">
    <source>
        <dbReference type="EMBL" id="RAW59376.1"/>
    </source>
</evidence>
<dbReference type="InterPro" id="IPR000994">
    <property type="entry name" value="Pept_M24"/>
</dbReference>
<reference evidence="4 5" key="1">
    <citation type="submission" date="2018-02" db="EMBL/GenBank/DDBJ databases">
        <title>Complete genome sequencing of Faecalibacterium prausnitzii strains isolated from the human gut.</title>
        <authorList>
            <person name="Fitzgerald B.C."/>
            <person name="Shkoporov A.N."/>
            <person name="Ross P.R."/>
            <person name="Hill C."/>
        </authorList>
    </citation>
    <scope>NUCLEOTIDE SEQUENCE [LARGE SCALE GENOMIC DNA]</scope>
    <source>
        <strain evidence="4 5">APC923/61-1</strain>
    </source>
</reference>
<dbReference type="Pfam" id="PF01321">
    <property type="entry name" value="Creatinase_N"/>
    <property type="match status" value="1"/>
</dbReference>
<evidence type="ECO:0000259" key="3">
    <source>
        <dbReference type="Pfam" id="PF01321"/>
    </source>
</evidence>
<dbReference type="InterPro" id="IPR029149">
    <property type="entry name" value="Creatin/AminoP/Spt16_N"/>
</dbReference>
<comment type="caution">
    <text evidence="4">The sequence shown here is derived from an EMBL/GenBank/DDBJ whole genome shotgun (WGS) entry which is preliminary data.</text>
</comment>
<accession>A0A329UE51</accession>
<dbReference type="InterPro" id="IPR050659">
    <property type="entry name" value="Peptidase_M24B"/>
</dbReference>
<dbReference type="Gene3D" id="3.40.350.10">
    <property type="entry name" value="Creatinase/prolidase N-terminal domain"/>
    <property type="match status" value="1"/>
</dbReference>
<organism evidence="4 5">
    <name type="scientific">Faecalibacterium prausnitzii</name>
    <dbReference type="NCBI Taxonomy" id="853"/>
    <lineage>
        <taxon>Bacteria</taxon>
        <taxon>Bacillati</taxon>
        <taxon>Bacillota</taxon>
        <taxon>Clostridia</taxon>
        <taxon>Eubacteriales</taxon>
        <taxon>Oscillospiraceae</taxon>
        <taxon>Faecalibacterium</taxon>
    </lineage>
</organism>
<evidence type="ECO:0000256" key="1">
    <source>
        <dbReference type="SAM" id="Coils"/>
    </source>
</evidence>
<dbReference type="AlphaFoldDB" id="A0A329UE51"/>
<proteinExistence type="predicted"/>
<name>A0A329UE51_9FIRM</name>
<feature type="coiled-coil region" evidence="1">
    <location>
        <begin position="120"/>
        <end position="147"/>
    </location>
</feature>
<dbReference type="Proteomes" id="UP000250583">
    <property type="component" value="Unassembled WGS sequence"/>
</dbReference>
<dbReference type="Gene3D" id="3.90.230.10">
    <property type="entry name" value="Creatinase/methionine aminopeptidase superfamily"/>
    <property type="match status" value="1"/>
</dbReference>
<dbReference type="PANTHER" id="PTHR46112">
    <property type="entry name" value="AMINOPEPTIDASE"/>
    <property type="match status" value="1"/>
</dbReference>
<keyword evidence="1" id="KW-0175">Coiled coil</keyword>
<dbReference type="Pfam" id="PF00557">
    <property type="entry name" value="Peptidase_M24"/>
    <property type="match status" value="1"/>
</dbReference>
<feature type="domain" description="Peptidase M24" evidence="2">
    <location>
        <begin position="140"/>
        <end position="343"/>
    </location>
</feature>
<dbReference type="CDD" id="cd01092">
    <property type="entry name" value="APP-like"/>
    <property type="match status" value="1"/>
</dbReference>
<dbReference type="PANTHER" id="PTHR46112:SF3">
    <property type="entry name" value="AMINOPEPTIDASE YPDF"/>
    <property type="match status" value="1"/>
</dbReference>
<dbReference type="SUPFAM" id="SSF55920">
    <property type="entry name" value="Creatinase/aminopeptidase"/>
    <property type="match status" value="1"/>
</dbReference>
<protein>
    <submittedName>
        <fullName evidence="4">Peptidase M24 family protein</fullName>
    </submittedName>
</protein>